<reference evidence="1" key="1">
    <citation type="submission" date="2023-10" db="EMBL/GenBank/DDBJ databases">
        <authorList>
            <person name="Rodriguez Cubillos JULIANA M."/>
            <person name="De Vega J."/>
        </authorList>
    </citation>
    <scope>NUCLEOTIDE SEQUENCE</scope>
</reference>
<dbReference type="Proteomes" id="UP001177021">
    <property type="component" value="Unassembled WGS sequence"/>
</dbReference>
<proteinExistence type="predicted"/>
<keyword evidence="2" id="KW-1185">Reference proteome</keyword>
<evidence type="ECO:0000313" key="1">
    <source>
        <dbReference type="EMBL" id="CAJ2635442.1"/>
    </source>
</evidence>
<sequence>MDNGIFLTPPYEIDVPSHKGKHQGRIGVDIDECGFCKKKGHWKAQCSKLLKTSRMNCKTSASNFIAAPSASTVGFGIGQVYPHETTSRVFDLAEQFQKFLATQPHATSVSSIEVCKLKKALYGLKQAPRAWFEKFSAVIISLGFCSSDHDSALFVKTTSHGRIILSLYVDDMIITGDDVNGIDELKLQLAKRFEMKDLGPLRYFLGIEVAYSPRGYLLSQSKYIANILEQARLSDTRVVDSPLELNVKYVPSDGVPLQDPTLYRTLVGSLVYLTITRPDIAYAVHVVSQFVVSPTTVHWAAVLRILRYLRGTQFQSLLFPSSSSLELRAYSDADWAGDPNDRKSTTGFCIFLGDSLISWKSKKQDIVSRSSTEAEYRAMASTTTEIVWLRWLLSDMGVSLSEPTPMHCDNKSAIQIAHNSVFHERTKHIEIDCHFTRHHLQHDTITLPFISSSLQIVDLFTKTHSIKRFRFLIDKLLMLSANASRV</sequence>
<organism evidence="1 2">
    <name type="scientific">Trifolium pratense</name>
    <name type="common">Red clover</name>
    <dbReference type="NCBI Taxonomy" id="57577"/>
    <lineage>
        <taxon>Eukaryota</taxon>
        <taxon>Viridiplantae</taxon>
        <taxon>Streptophyta</taxon>
        <taxon>Embryophyta</taxon>
        <taxon>Tracheophyta</taxon>
        <taxon>Spermatophyta</taxon>
        <taxon>Magnoliopsida</taxon>
        <taxon>eudicotyledons</taxon>
        <taxon>Gunneridae</taxon>
        <taxon>Pentapetalae</taxon>
        <taxon>rosids</taxon>
        <taxon>fabids</taxon>
        <taxon>Fabales</taxon>
        <taxon>Fabaceae</taxon>
        <taxon>Papilionoideae</taxon>
        <taxon>50 kb inversion clade</taxon>
        <taxon>NPAAA clade</taxon>
        <taxon>Hologalegina</taxon>
        <taxon>IRL clade</taxon>
        <taxon>Trifolieae</taxon>
        <taxon>Trifolium</taxon>
    </lineage>
</organism>
<evidence type="ECO:0000313" key="2">
    <source>
        <dbReference type="Proteomes" id="UP001177021"/>
    </source>
</evidence>
<protein>
    <submittedName>
        <fullName evidence="1">Uncharacterized protein</fullName>
    </submittedName>
</protein>
<comment type="caution">
    <text evidence="1">The sequence shown here is derived from an EMBL/GenBank/DDBJ whole genome shotgun (WGS) entry which is preliminary data.</text>
</comment>
<gene>
    <name evidence="1" type="ORF">MILVUS5_LOCUS6121</name>
</gene>
<accession>A0ACB0IUN5</accession>
<name>A0ACB0IUN5_TRIPR</name>
<dbReference type="EMBL" id="CASHSV030000002">
    <property type="protein sequence ID" value="CAJ2635442.1"/>
    <property type="molecule type" value="Genomic_DNA"/>
</dbReference>